<dbReference type="PANTHER" id="PTHR10858">
    <property type="entry name" value="DEOXYRIBONUCLEASE II"/>
    <property type="match status" value="1"/>
</dbReference>
<dbReference type="Pfam" id="PF03265">
    <property type="entry name" value="DNase_II"/>
    <property type="match status" value="1"/>
</dbReference>
<protein>
    <submittedName>
        <fullName evidence="4">Deoxyribonuclease II, putative</fullName>
    </submittedName>
</protein>
<evidence type="ECO:0000256" key="2">
    <source>
        <dbReference type="ARBA" id="ARBA00022801"/>
    </source>
</evidence>
<dbReference type="KEGG" id="acan:ACA1_041940"/>
<dbReference type="InterPro" id="IPR004947">
    <property type="entry name" value="DNase_II"/>
</dbReference>
<keyword evidence="2" id="KW-0378">Hydrolase</keyword>
<dbReference type="RefSeq" id="XP_004338870.1">
    <property type="nucleotide sequence ID" value="XM_004338822.1"/>
</dbReference>
<dbReference type="EMBL" id="KB007981">
    <property type="protein sequence ID" value="ELR16857.1"/>
    <property type="molecule type" value="Genomic_DNA"/>
</dbReference>
<dbReference type="OrthoDB" id="10261598at2759"/>
<dbReference type="VEuPathDB" id="AmoebaDB:ACA1_041940"/>
<dbReference type="Proteomes" id="UP000011083">
    <property type="component" value="Unassembled WGS sequence"/>
</dbReference>
<comment type="similarity">
    <text evidence="1">Belongs to the DNase II family.</text>
</comment>
<dbReference type="STRING" id="1257118.L8GV83"/>
<feature type="region of interest" description="Disordered" evidence="3">
    <location>
        <begin position="214"/>
        <end position="240"/>
    </location>
</feature>
<accession>L8GV83</accession>
<gene>
    <name evidence="4" type="ORF">ACA1_041940</name>
</gene>
<sequence length="240" mass="26532">MVFDAGGGFWLVHSVPRFPFARNSSEPYTYPAYAKSYGQSFICLSLSAGNIETVAEGLLLSKPYVYDSNLPAALTRTFPRVNSVLQRDFITREEGKNISIIHTAGGQQFTFFAKNEKWGKDLWSELVAPKLKTSLLIETWMNGATSNKMPSFCKPAHPYDNINVRFITVNGDVSWSETKDHSKLIGRGRQWAIADSSGSGYFCVGDINRQFSQANRGGGAVHHPPPSPSPSFPLLQYSPS</sequence>
<reference evidence="4 5" key="1">
    <citation type="journal article" date="2013" name="Genome Biol.">
        <title>Genome of Acanthamoeba castellanii highlights extensive lateral gene transfer and early evolution of tyrosine kinase signaling.</title>
        <authorList>
            <person name="Clarke M."/>
            <person name="Lohan A.J."/>
            <person name="Liu B."/>
            <person name="Lagkouvardos I."/>
            <person name="Roy S."/>
            <person name="Zafar N."/>
            <person name="Bertelli C."/>
            <person name="Schilde C."/>
            <person name="Kianianmomeni A."/>
            <person name="Burglin T.R."/>
            <person name="Frech C."/>
            <person name="Turcotte B."/>
            <person name="Kopec K.O."/>
            <person name="Synnott J.M."/>
            <person name="Choo C."/>
            <person name="Paponov I."/>
            <person name="Finkler A."/>
            <person name="Soon Heng Tan C."/>
            <person name="Hutchins A.P."/>
            <person name="Weinmeier T."/>
            <person name="Rattei T."/>
            <person name="Chu J.S."/>
            <person name="Gimenez G."/>
            <person name="Irimia M."/>
            <person name="Rigden D.J."/>
            <person name="Fitzpatrick D.A."/>
            <person name="Lorenzo-Morales J."/>
            <person name="Bateman A."/>
            <person name="Chiu C.H."/>
            <person name="Tang P."/>
            <person name="Hegemann P."/>
            <person name="Fromm H."/>
            <person name="Raoult D."/>
            <person name="Greub G."/>
            <person name="Miranda-Saavedra D."/>
            <person name="Chen N."/>
            <person name="Nash P."/>
            <person name="Ginger M.L."/>
            <person name="Horn M."/>
            <person name="Schaap P."/>
            <person name="Caler L."/>
            <person name="Loftus B."/>
        </authorList>
    </citation>
    <scope>NUCLEOTIDE SEQUENCE [LARGE SCALE GENOMIC DNA]</scope>
    <source>
        <strain evidence="4 5">Neff</strain>
    </source>
</reference>
<evidence type="ECO:0000256" key="1">
    <source>
        <dbReference type="ARBA" id="ARBA00007527"/>
    </source>
</evidence>
<dbReference type="GeneID" id="14917615"/>
<proteinExistence type="inferred from homology"/>
<dbReference type="PANTHER" id="PTHR10858:SF23">
    <property type="entry name" value="DEOXYRIBONUCLEASE II"/>
    <property type="match status" value="1"/>
</dbReference>
<organism evidence="4 5">
    <name type="scientific">Acanthamoeba castellanii (strain ATCC 30010 / Neff)</name>
    <dbReference type="NCBI Taxonomy" id="1257118"/>
    <lineage>
        <taxon>Eukaryota</taxon>
        <taxon>Amoebozoa</taxon>
        <taxon>Discosea</taxon>
        <taxon>Longamoebia</taxon>
        <taxon>Centramoebida</taxon>
        <taxon>Acanthamoebidae</taxon>
        <taxon>Acanthamoeba</taxon>
    </lineage>
</organism>
<name>L8GV83_ACACF</name>
<dbReference type="GO" id="GO:0004531">
    <property type="term" value="F:deoxyribonuclease II activity"/>
    <property type="evidence" value="ECO:0007669"/>
    <property type="project" value="InterPro"/>
</dbReference>
<evidence type="ECO:0000313" key="4">
    <source>
        <dbReference type="EMBL" id="ELR16857.1"/>
    </source>
</evidence>
<evidence type="ECO:0000313" key="5">
    <source>
        <dbReference type="Proteomes" id="UP000011083"/>
    </source>
</evidence>
<evidence type="ECO:0000256" key="3">
    <source>
        <dbReference type="SAM" id="MobiDB-lite"/>
    </source>
</evidence>
<dbReference type="AlphaFoldDB" id="L8GV83"/>
<keyword evidence="5" id="KW-1185">Reference proteome</keyword>